<dbReference type="Proteomes" id="UP000599179">
    <property type="component" value="Unassembled WGS sequence"/>
</dbReference>
<dbReference type="RefSeq" id="WP_188458271.1">
    <property type="nucleotide sequence ID" value="NZ_BMGM01000005.1"/>
</dbReference>
<protein>
    <recommendedName>
        <fullName evidence="4">Oxygen tolerance</fullName>
    </recommendedName>
</protein>
<name>A0ABQ1SI97_9FLAO</name>
<feature type="transmembrane region" description="Helical" evidence="1">
    <location>
        <begin position="337"/>
        <end position="357"/>
    </location>
</feature>
<reference evidence="3" key="1">
    <citation type="journal article" date="2019" name="Int. J. Syst. Evol. Microbiol.">
        <title>The Global Catalogue of Microorganisms (GCM) 10K type strain sequencing project: providing services to taxonomists for standard genome sequencing and annotation.</title>
        <authorList>
            <consortium name="The Broad Institute Genomics Platform"/>
            <consortium name="The Broad Institute Genome Sequencing Center for Infectious Disease"/>
            <person name="Wu L."/>
            <person name="Ma J."/>
        </authorList>
    </citation>
    <scope>NUCLEOTIDE SEQUENCE [LARGE SCALE GENOMIC DNA]</scope>
    <source>
        <strain evidence="3">CGMCC 1.12931</strain>
    </source>
</reference>
<keyword evidence="1" id="KW-1133">Transmembrane helix</keyword>
<sequence length="545" mass="63082">MKQNQYTYLFSFWKAVLLLFVGITFHQHSFAQSAKAKVDRDSILIGEQIKYSIEVDTEADDVVTFPEGQTFVPLEAVEAFPVDTLQIEPRLKLIREYALTQFDSGHYTIPQQFIQLKNGEALTDSIDVIVQDVVVDTTKQELYPIKDYIEVERPFSIPSWVWKGLLLLLVLVVLAYLIYRLWQHKKEQKERIPPYEQALKALEELDRSSYIEERNLREYYSMLTFISRRYLEDKVEVRAMEYTTNELVNDLQLRKDAEKIKLQQKTIDDFKAILERADLAKFARSQPDVITAKEDRKFIGEFTDEVNIAIPEPTEEELQKNKEYLEKIALKKRRIKWITAALIVVLAIAAAVSYLIVSKGYDYVKDNVFGNPSKELLQSEWYTSSYGYPSVSITTPEILIRGDVEMAQEAEQMLVGNETFKFGGIFGNFYMVLSTLEFQEEMEFDLETAVDGIYENLEEKGAYNILTKEDKYQTLDGVEGVRVSGSFAIENPFTGNDIKKEYQILNFGEMGGYQQITMIYDAEDQYADEIVQRILNSIELKNNSN</sequence>
<organism evidence="2 3">
    <name type="scientific">Psychroflexus planctonicus</name>
    <dbReference type="NCBI Taxonomy" id="1526575"/>
    <lineage>
        <taxon>Bacteria</taxon>
        <taxon>Pseudomonadati</taxon>
        <taxon>Bacteroidota</taxon>
        <taxon>Flavobacteriia</taxon>
        <taxon>Flavobacteriales</taxon>
        <taxon>Flavobacteriaceae</taxon>
        <taxon>Psychroflexus</taxon>
    </lineage>
</organism>
<keyword evidence="1" id="KW-0812">Transmembrane</keyword>
<evidence type="ECO:0000313" key="3">
    <source>
        <dbReference type="Proteomes" id="UP000599179"/>
    </source>
</evidence>
<evidence type="ECO:0000313" key="2">
    <source>
        <dbReference type="EMBL" id="GGE34020.1"/>
    </source>
</evidence>
<comment type="caution">
    <text evidence="2">The sequence shown here is derived from an EMBL/GenBank/DDBJ whole genome shotgun (WGS) entry which is preliminary data.</text>
</comment>
<evidence type="ECO:0000256" key="1">
    <source>
        <dbReference type="SAM" id="Phobius"/>
    </source>
</evidence>
<accession>A0ABQ1SI97</accession>
<proteinExistence type="predicted"/>
<keyword evidence="1" id="KW-0472">Membrane</keyword>
<gene>
    <name evidence="2" type="ORF">GCM10010832_12700</name>
</gene>
<feature type="transmembrane region" description="Helical" evidence="1">
    <location>
        <begin position="160"/>
        <end position="179"/>
    </location>
</feature>
<evidence type="ECO:0008006" key="4">
    <source>
        <dbReference type="Google" id="ProtNLM"/>
    </source>
</evidence>
<keyword evidence="3" id="KW-1185">Reference proteome</keyword>
<dbReference type="EMBL" id="BMGM01000005">
    <property type="protein sequence ID" value="GGE34020.1"/>
    <property type="molecule type" value="Genomic_DNA"/>
</dbReference>